<comment type="caution">
    <text evidence="2">The sequence shown here is derived from an EMBL/GenBank/DDBJ whole genome shotgun (WGS) entry which is preliminary data.</text>
</comment>
<dbReference type="PROSITE" id="PS51186">
    <property type="entry name" value="GNAT"/>
    <property type="match status" value="1"/>
</dbReference>
<evidence type="ECO:0000313" key="3">
    <source>
        <dbReference type="Proteomes" id="UP000606494"/>
    </source>
</evidence>
<dbReference type="RefSeq" id="WP_190311006.1">
    <property type="nucleotide sequence ID" value="NZ_JACNYK010000009.1"/>
</dbReference>
<name>A0ABR7Y982_9SPHI</name>
<reference evidence="2 3" key="1">
    <citation type="submission" date="2020-08" db="EMBL/GenBank/DDBJ databases">
        <title>Sphingobacterium sp. DN00404 isolated from aquaculture water.</title>
        <authorList>
            <person name="Zhang M."/>
        </authorList>
    </citation>
    <scope>NUCLEOTIDE SEQUENCE [LARGE SCALE GENOMIC DNA]</scope>
    <source>
        <strain evidence="2 3">KCTC 32294</strain>
    </source>
</reference>
<dbReference type="PANTHER" id="PTHR43072:SF60">
    <property type="entry name" value="L-2,4-DIAMINOBUTYRIC ACID ACETYLTRANSFERASE"/>
    <property type="match status" value="1"/>
</dbReference>
<dbReference type="EMBL" id="JACNYK010000009">
    <property type="protein sequence ID" value="MBD1427861.1"/>
    <property type="molecule type" value="Genomic_DNA"/>
</dbReference>
<sequence>MMIRIRKAQPSDAGAIAPIMLTAMEEIIYYFIGESDRQKAIAFLVHHIAQPGNQYSYEHIIVAEEDEEIVGQICLYSGDSLEQLRAPVLSYLRMHYNREPNLGQETQGGEIYIDTIAVSPIAQGRGIGKTLLLYVIDLFVHRYSEVLGLLVDKNNPKAKELYVNMGFKPIKDVHLFGKELQHMQYS</sequence>
<evidence type="ECO:0000313" key="2">
    <source>
        <dbReference type="EMBL" id="MBD1427861.1"/>
    </source>
</evidence>
<protein>
    <submittedName>
        <fullName evidence="2">GNAT family N-acetyltransferase</fullName>
    </submittedName>
</protein>
<dbReference type="Gene3D" id="3.40.630.30">
    <property type="match status" value="1"/>
</dbReference>
<dbReference type="Pfam" id="PF00583">
    <property type="entry name" value="Acetyltransf_1"/>
    <property type="match status" value="1"/>
</dbReference>
<dbReference type="CDD" id="cd04301">
    <property type="entry name" value="NAT_SF"/>
    <property type="match status" value="1"/>
</dbReference>
<proteinExistence type="predicted"/>
<accession>A0ABR7Y982</accession>
<gene>
    <name evidence="2" type="ORF">H8B17_19960</name>
</gene>
<dbReference type="InterPro" id="IPR000182">
    <property type="entry name" value="GNAT_dom"/>
</dbReference>
<keyword evidence="3" id="KW-1185">Reference proteome</keyword>
<evidence type="ECO:0000259" key="1">
    <source>
        <dbReference type="PROSITE" id="PS51186"/>
    </source>
</evidence>
<organism evidence="2 3">
    <name type="scientific">Sphingobacterium arenae</name>
    <dbReference type="NCBI Taxonomy" id="1280598"/>
    <lineage>
        <taxon>Bacteria</taxon>
        <taxon>Pseudomonadati</taxon>
        <taxon>Bacteroidota</taxon>
        <taxon>Sphingobacteriia</taxon>
        <taxon>Sphingobacteriales</taxon>
        <taxon>Sphingobacteriaceae</taxon>
        <taxon>Sphingobacterium</taxon>
    </lineage>
</organism>
<feature type="domain" description="N-acetyltransferase" evidence="1">
    <location>
        <begin position="3"/>
        <end position="186"/>
    </location>
</feature>
<dbReference type="Proteomes" id="UP000606494">
    <property type="component" value="Unassembled WGS sequence"/>
</dbReference>
<dbReference type="SUPFAM" id="SSF55729">
    <property type="entry name" value="Acyl-CoA N-acyltransferases (Nat)"/>
    <property type="match status" value="1"/>
</dbReference>
<dbReference type="InterPro" id="IPR016181">
    <property type="entry name" value="Acyl_CoA_acyltransferase"/>
</dbReference>
<dbReference type="PANTHER" id="PTHR43072">
    <property type="entry name" value="N-ACETYLTRANSFERASE"/>
    <property type="match status" value="1"/>
</dbReference>